<accession>A0AAN9JME9</accession>
<feature type="region of interest" description="Disordered" evidence="1">
    <location>
        <begin position="39"/>
        <end position="69"/>
    </location>
</feature>
<protein>
    <submittedName>
        <fullName evidence="2">Uncharacterized protein</fullName>
    </submittedName>
</protein>
<dbReference type="AlphaFoldDB" id="A0AAN9JME9"/>
<dbReference type="EMBL" id="JAYKXN010000003">
    <property type="protein sequence ID" value="KAK7301782.1"/>
    <property type="molecule type" value="Genomic_DNA"/>
</dbReference>
<keyword evidence="3" id="KW-1185">Reference proteome</keyword>
<feature type="compositionally biased region" description="Basic and acidic residues" evidence="1">
    <location>
        <begin position="81"/>
        <end position="91"/>
    </location>
</feature>
<comment type="caution">
    <text evidence="2">The sequence shown here is derived from an EMBL/GenBank/DDBJ whole genome shotgun (WGS) entry which is preliminary data.</text>
</comment>
<feature type="compositionally biased region" description="Low complexity" evidence="1">
    <location>
        <begin position="52"/>
        <end position="65"/>
    </location>
</feature>
<dbReference type="Proteomes" id="UP001359559">
    <property type="component" value="Unassembled WGS sequence"/>
</dbReference>
<gene>
    <name evidence="2" type="ORF">RJT34_12657</name>
</gene>
<sequence length="123" mass="13723">MLDTKQRFVLSVYESMSRDMALHGLSVKELWKRYREVDPQATGEKGGAKKVSASSFDASPPSDTTTIPPMVNFLAQPQREIKRASKRRCEEDLAGQKLEGSQPTLITVQVSKDSNTEEEPLIP</sequence>
<organism evidence="2 3">
    <name type="scientific">Clitoria ternatea</name>
    <name type="common">Butterfly pea</name>
    <dbReference type="NCBI Taxonomy" id="43366"/>
    <lineage>
        <taxon>Eukaryota</taxon>
        <taxon>Viridiplantae</taxon>
        <taxon>Streptophyta</taxon>
        <taxon>Embryophyta</taxon>
        <taxon>Tracheophyta</taxon>
        <taxon>Spermatophyta</taxon>
        <taxon>Magnoliopsida</taxon>
        <taxon>eudicotyledons</taxon>
        <taxon>Gunneridae</taxon>
        <taxon>Pentapetalae</taxon>
        <taxon>rosids</taxon>
        <taxon>fabids</taxon>
        <taxon>Fabales</taxon>
        <taxon>Fabaceae</taxon>
        <taxon>Papilionoideae</taxon>
        <taxon>50 kb inversion clade</taxon>
        <taxon>NPAAA clade</taxon>
        <taxon>indigoferoid/millettioid clade</taxon>
        <taxon>Phaseoleae</taxon>
        <taxon>Clitoria</taxon>
    </lineage>
</organism>
<evidence type="ECO:0000313" key="3">
    <source>
        <dbReference type="Proteomes" id="UP001359559"/>
    </source>
</evidence>
<feature type="region of interest" description="Disordered" evidence="1">
    <location>
        <begin position="81"/>
        <end position="123"/>
    </location>
</feature>
<evidence type="ECO:0000313" key="2">
    <source>
        <dbReference type="EMBL" id="KAK7301782.1"/>
    </source>
</evidence>
<name>A0AAN9JME9_CLITE</name>
<evidence type="ECO:0000256" key="1">
    <source>
        <dbReference type="SAM" id="MobiDB-lite"/>
    </source>
</evidence>
<feature type="compositionally biased region" description="Polar residues" evidence="1">
    <location>
        <begin position="99"/>
        <end position="113"/>
    </location>
</feature>
<reference evidence="2 3" key="1">
    <citation type="submission" date="2024-01" db="EMBL/GenBank/DDBJ databases">
        <title>The genomes of 5 underutilized Papilionoideae crops provide insights into root nodulation and disease resistance.</title>
        <authorList>
            <person name="Yuan L."/>
        </authorList>
    </citation>
    <scope>NUCLEOTIDE SEQUENCE [LARGE SCALE GENOMIC DNA]</scope>
    <source>
        <strain evidence="2">LY-2023</strain>
        <tissue evidence="2">Leaf</tissue>
    </source>
</reference>
<proteinExistence type="predicted"/>